<dbReference type="EMBL" id="JACHGB010000003">
    <property type="protein sequence ID" value="MBB5271312.1"/>
    <property type="molecule type" value="Genomic_DNA"/>
</dbReference>
<keyword evidence="3" id="KW-1185">Reference proteome</keyword>
<organism evidence="2 3">
    <name type="scientific">Quisquiliibacterium transsilvanicum</name>
    <dbReference type="NCBI Taxonomy" id="1549638"/>
    <lineage>
        <taxon>Bacteria</taxon>
        <taxon>Pseudomonadati</taxon>
        <taxon>Pseudomonadota</taxon>
        <taxon>Betaproteobacteria</taxon>
        <taxon>Burkholderiales</taxon>
        <taxon>Burkholderiaceae</taxon>
        <taxon>Quisquiliibacterium</taxon>
    </lineage>
</organism>
<dbReference type="InterPro" id="IPR039459">
    <property type="entry name" value="RepB-like_DNA_primase_dom"/>
</dbReference>
<dbReference type="Pfam" id="PF16793">
    <property type="entry name" value="RepB_primase"/>
    <property type="match status" value="1"/>
</dbReference>
<evidence type="ECO:0000313" key="2">
    <source>
        <dbReference type="EMBL" id="MBB5271312.1"/>
    </source>
</evidence>
<accession>A0A7W8HGB1</accession>
<dbReference type="Gene3D" id="3.30.70.1790">
    <property type="entry name" value="RepB DNA-primase, N-terminal domain"/>
    <property type="match status" value="1"/>
</dbReference>
<sequence length="178" mass="20009">MEVDLLMAQRFLDALDPNGVFTFQTFDDSSAKRGNLAQVHHGRLNEHAERLVSLNRQGAGIFLMINRGDGIVRPGAKTCRTTANVTEIRSLFVDLDGSPIEPVVPHEPSIVVESSPSRWHAYWLVSGCPLNEFKLRQQQLAAKFGGDTKVCDLPRVMRLPGFFHRKGEPFMTRLIRPE</sequence>
<dbReference type="RefSeq" id="WP_183965583.1">
    <property type="nucleotide sequence ID" value="NZ_BAABEW010000001.1"/>
</dbReference>
<feature type="domain" description="RepB-like DNA primase" evidence="1">
    <location>
        <begin position="108"/>
        <end position="168"/>
    </location>
</feature>
<proteinExistence type="predicted"/>
<reference evidence="2 3" key="1">
    <citation type="submission" date="2020-08" db="EMBL/GenBank/DDBJ databases">
        <title>Genomic Encyclopedia of Type Strains, Phase IV (KMG-IV): sequencing the most valuable type-strain genomes for metagenomic binning, comparative biology and taxonomic classification.</title>
        <authorList>
            <person name="Goeker M."/>
        </authorList>
    </citation>
    <scope>NUCLEOTIDE SEQUENCE [LARGE SCALE GENOMIC DNA]</scope>
    <source>
        <strain evidence="2 3">DSM 29781</strain>
    </source>
</reference>
<gene>
    <name evidence="2" type="ORF">HNQ70_001322</name>
</gene>
<protein>
    <recommendedName>
        <fullName evidence="1">RepB-like DNA primase domain-containing protein</fullName>
    </recommendedName>
</protein>
<evidence type="ECO:0000313" key="3">
    <source>
        <dbReference type="Proteomes" id="UP000532440"/>
    </source>
</evidence>
<name>A0A7W8HGB1_9BURK</name>
<dbReference type="Proteomes" id="UP000532440">
    <property type="component" value="Unassembled WGS sequence"/>
</dbReference>
<comment type="caution">
    <text evidence="2">The sequence shown here is derived from an EMBL/GenBank/DDBJ whole genome shotgun (WGS) entry which is preliminary data.</text>
</comment>
<dbReference type="AlphaFoldDB" id="A0A7W8HGB1"/>
<evidence type="ECO:0000259" key="1">
    <source>
        <dbReference type="Pfam" id="PF16793"/>
    </source>
</evidence>